<evidence type="ECO:0000313" key="12">
    <source>
        <dbReference type="EMBL" id="ORY57786.1"/>
    </source>
</evidence>
<dbReference type="STRING" id="1141098.A0A1Y2DF81"/>
<proteinExistence type="inferred from homology"/>
<evidence type="ECO:0000256" key="6">
    <source>
        <dbReference type="ARBA" id="ARBA00023157"/>
    </source>
</evidence>
<dbReference type="Proteomes" id="UP000193689">
    <property type="component" value="Unassembled WGS sequence"/>
</dbReference>
<evidence type="ECO:0000256" key="9">
    <source>
        <dbReference type="ARBA" id="ARBA00023316"/>
    </source>
</evidence>
<dbReference type="InterPro" id="IPR012334">
    <property type="entry name" value="Pectin_lyas_fold"/>
</dbReference>
<evidence type="ECO:0000256" key="5">
    <source>
        <dbReference type="ARBA" id="ARBA00022801"/>
    </source>
</evidence>
<sequence>MKLNALSLVAVLILPSLVASQLSGRVGPTTTREAKRNKVCNVLNYGGTASKTADIGKPLVSAFAACKNGGTVYVPPGDYGMSTWASLTGGSSWALQIDGIIYRVGTASGNMIYVGETSDFEMYSSTSKGAIQGHGYIFHANKQYGARILRLGKVDNFSIHDIALVDAPAFHLGLDTCTNGEIYNMIIRGGDEGGLDGIDIWGSNIHVHDIQVTNRDECVTVKSPANNMLIENIHCNWSGGSAMGSLGANTQISNILYRNIYTVQSNQMYMIKSNGGSGTVKNCTFENFIGHGNAYSLDLNAFWSSQTKASGNGVQYTGLTFKDWKGTCANGAQRGPIQILCPSAVACTSITLQNVDLWTDSGNGVTWKCENAFGSGGCLRSGDGSSSYSSTTTLVTAPTAYSAPKMPNDLGSGFGLTASIPIPAVPTTFFPGATPASALLGR</sequence>
<dbReference type="GO" id="GO:0005975">
    <property type="term" value="P:carbohydrate metabolic process"/>
    <property type="evidence" value="ECO:0007669"/>
    <property type="project" value="InterPro"/>
</dbReference>
<dbReference type="GO" id="GO:0005576">
    <property type="term" value="C:extracellular region"/>
    <property type="evidence" value="ECO:0007669"/>
    <property type="project" value="UniProtKB-SubCell"/>
</dbReference>
<gene>
    <name evidence="12" type="ORF">BCR38DRAFT_353772</name>
</gene>
<evidence type="ECO:0000256" key="4">
    <source>
        <dbReference type="ARBA" id="ARBA00022729"/>
    </source>
</evidence>
<comment type="subcellular location">
    <subcellularLocation>
        <location evidence="1">Secreted</location>
    </subcellularLocation>
</comment>
<accession>A0A1Y2DF81</accession>
<keyword evidence="5 10" id="KW-0378">Hydrolase</keyword>
<comment type="caution">
    <text evidence="12">The sequence shown here is derived from an EMBL/GenBank/DDBJ whole genome shotgun (WGS) entry which is preliminary data.</text>
</comment>
<dbReference type="Pfam" id="PF00295">
    <property type="entry name" value="Glyco_hydro_28"/>
    <property type="match status" value="1"/>
</dbReference>
<evidence type="ECO:0000256" key="7">
    <source>
        <dbReference type="ARBA" id="ARBA00023180"/>
    </source>
</evidence>
<organism evidence="12 13">
    <name type="scientific">Pseudomassariella vexata</name>
    <dbReference type="NCBI Taxonomy" id="1141098"/>
    <lineage>
        <taxon>Eukaryota</taxon>
        <taxon>Fungi</taxon>
        <taxon>Dikarya</taxon>
        <taxon>Ascomycota</taxon>
        <taxon>Pezizomycotina</taxon>
        <taxon>Sordariomycetes</taxon>
        <taxon>Xylariomycetidae</taxon>
        <taxon>Amphisphaeriales</taxon>
        <taxon>Pseudomassariaceae</taxon>
        <taxon>Pseudomassariella</taxon>
    </lineage>
</organism>
<dbReference type="EMBL" id="MCFJ01000018">
    <property type="protein sequence ID" value="ORY57786.1"/>
    <property type="molecule type" value="Genomic_DNA"/>
</dbReference>
<keyword evidence="3" id="KW-0964">Secreted</keyword>
<dbReference type="RefSeq" id="XP_040710915.1">
    <property type="nucleotide sequence ID" value="XM_040856813.1"/>
</dbReference>
<keyword evidence="4 11" id="KW-0732">Signal</keyword>
<dbReference type="GO" id="GO:0071555">
    <property type="term" value="P:cell wall organization"/>
    <property type="evidence" value="ECO:0007669"/>
    <property type="project" value="UniProtKB-KW"/>
</dbReference>
<dbReference type="InterPro" id="IPR000743">
    <property type="entry name" value="Glyco_hydro_28"/>
</dbReference>
<dbReference type="PANTHER" id="PTHR31736">
    <property type="match status" value="1"/>
</dbReference>
<feature type="chain" id="PRO_5012169268" evidence="11">
    <location>
        <begin position="21"/>
        <end position="442"/>
    </location>
</feature>
<comment type="similarity">
    <text evidence="2 10">Belongs to the glycosyl hydrolase 28 family.</text>
</comment>
<evidence type="ECO:0000313" key="13">
    <source>
        <dbReference type="Proteomes" id="UP000193689"/>
    </source>
</evidence>
<evidence type="ECO:0000256" key="1">
    <source>
        <dbReference type="ARBA" id="ARBA00004613"/>
    </source>
</evidence>
<dbReference type="AlphaFoldDB" id="A0A1Y2DF81"/>
<evidence type="ECO:0000256" key="3">
    <source>
        <dbReference type="ARBA" id="ARBA00022525"/>
    </source>
</evidence>
<keyword evidence="6" id="KW-1015">Disulfide bond</keyword>
<dbReference type="GO" id="GO:0046576">
    <property type="term" value="F:rhamnogalacturonan alpha-L-rhamnopyranosyl-(1-&gt;4)-alpha-D-galactopyranosyluronide lyase activity"/>
    <property type="evidence" value="ECO:0007669"/>
    <property type="project" value="UniProtKB-ARBA"/>
</dbReference>
<reference evidence="12 13" key="1">
    <citation type="submission" date="2016-07" db="EMBL/GenBank/DDBJ databases">
        <title>Pervasive Adenine N6-methylation of Active Genes in Fungi.</title>
        <authorList>
            <consortium name="DOE Joint Genome Institute"/>
            <person name="Mondo S.J."/>
            <person name="Dannebaum R.O."/>
            <person name="Kuo R.C."/>
            <person name="Labutti K."/>
            <person name="Haridas S."/>
            <person name="Kuo A."/>
            <person name="Salamov A."/>
            <person name="Ahrendt S.R."/>
            <person name="Lipzen A."/>
            <person name="Sullivan W."/>
            <person name="Andreopoulos W.B."/>
            <person name="Clum A."/>
            <person name="Lindquist E."/>
            <person name="Daum C."/>
            <person name="Ramamoorthy G.K."/>
            <person name="Gryganskyi A."/>
            <person name="Culley D."/>
            <person name="Magnuson J.K."/>
            <person name="James T.Y."/>
            <person name="O'Malley M.A."/>
            <person name="Stajich J.E."/>
            <person name="Spatafora J.W."/>
            <person name="Visel A."/>
            <person name="Grigoriev I.V."/>
        </authorList>
    </citation>
    <scope>NUCLEOTIDE SEQUENCE [LARGE SCALE GENOMIC DNA]</scope>
    <source>
        <strain evidence="12 13">CBS 129021</strain>
    </source>
</reference>
<evidence type="ECO:0000256" key="10">
    <source>
        <dbReference type="RuleBase" id="RU361169"/>
    </source>
</evidence>
<keyword evidence="13" id="KW-1185">Reference proteome</keyword>
<dbReference type="SUPFAM" id="SSF51126">
    <property type="entry name" value="Pectin lyase-like"/>
    <property type="match status" value="1"/>
</dbReference>
<dbReference type="GO" id="GO:0004650">
    <property type="term" value="F:polygalacturonase activity"/>
    <property type="evidence" value="ECO:0007669"/>
    <property type="project" value="InterPro"/>
</dbReference>
<keyword evidence="8 10" id="KW-0326">Glycosidase</keyword>
<evidence type="ECO:0000256" key="8">
    <source>
        <dbReference type="ARBA" id="ARBA00023295"/>
    </source>
</evidence>
<keyword evidence="7" id="KW-0325">Glycoprotein</keyword>
<dbReference type="InParanoid" id="A0A1Y2DF81"/>
<evidence type="ECO:0000256" key="11">
    <source>
        <dbReference type="SAM" id="SignalP"/>
    </source>
</evidence>
<evidence type="ECO:0000256" key="2">
    <source>
        <dbReference type="ARBA" id="ARBA00008834"/>
    </source>
</evidence>
<dbReference type="Gene3D" id="2.160.20.10">
    <property type="entry name" value="Single-stranded right-handed beta-helix, Pectin lyase-like"/>
    <property type="match status" value="1"/>
</dbReference>
<dbReference type="PANTHER" id="PTHR31736:SF19">
    <property type="entry name" value="PECTIN LYASE SUPERFAMILY PROTEIN-RELATED"/>
    <property type="match status" value="1"/>
</dbReference>
<dbReference type="InterPro" id="IPR011050">
    <property type="entry name" value="Pectin_lyase_fold/virulence"/>
</dbReference>
<feature type="signal peptide" evidence="11">
    <location>
        <begin position="1"/>
        <end position="20"/>
    </location>
</feature>
<dbReference type="OrthoDB" id="2268901at2759"/>
<protein>
    <submittedName>
        <fullName evidence="12">RGase A</fullName>
    </submittedName>
</protein>
<dbReference type="GeneID" id="63773025"/>
<name>A0A1Y2DF81_9PEZI</name>
<keyword evidence="9" id="KW-0961">Cell wall biogenesis/degradation</keyword>